<evidence type="ECO:0000313" key="2">
    <source>
        <dbReference type="Proteomes" id="UP000321331"/>
    </source>
</evidence>
<dbReference type="AlphaFoldDB" id="A0A5C6SZI2"/>
<dbReference type="EMBL" id="VMNF01000007">
    <property type="protein sequence ID" value="TXC04003.1"/>
    <property type="molecule type" value="Genomic_DNA"/>
</dbReference>
<protein>
    <submittedName>
        <fullName evidence="1">Uncharacterized protein</fullName>
    </submittedName>
</protein>
<name>A0A5C6SZI2_FUSOC</name>
<gene>
    <name evidence="1" type="ORF">FocTR4_00000777</name>
</gene>
<accession>A0A5C6SZI2</accession>
<reference evidence="1 2" key="1">
    <citation type="submission" date="2019-07" db="EMBL/GenBank/DDBJ databases">
        <title>The First High-Quality Draft Genome Sequence of the Causal Agent of the Current Panama Disease Epidemic.</title>
        <authorList>
            <person name="Warmington R.J."/>
            <person name="Kay W."/>
            <person name="Jeffries A."/>
            <person name="Bebber D."/>
            <person name="Moore K."/>
            <person name="Studholme D.J."/>
        </authorList>
    </citation>
    <scope>NUCLEOTIDE SEQUENCE [LARGE SCALE GENOMIC DNA]</scope>
    <source>
        <strain evidence="1 2">TR4</strain>
    </source>
</reference>
<proteinExistence type="predicted"/>
<organism evidence="1 2">
    <name type="scientific">Fusarium oxysporum f. sp. cubense</name>
    <dbReference type="NCBI Taxonomy" id="61366"/>
    <lineage>
        <taxon>Eukaryota</taxon>
        <taxon>Fungi</taxon>
        <taxon>Dikarya</taxon>
        <taxon>Ascomycota</taxon>
        <taxon>Pezizomycotina</taxon>
        <taxon>Sordariomycetes</taxon>
        <taxon>Hypocreomycetidae</taxon>
        <taxon>Hypocreales</taxon>
        <taxon>Nectriaceae</taxon>
        <taxon>Fusarium</taxon>
        <taxon>Fusarium oxysporum species complex</taxon>
    </lineage>
</organism>
<comment type="caution">
    <text evidence="1">The sequence shown here is derived from an EMBL/GenBank/DDBJ whole genome shotgun (WGS) entry which is preliminary data.</text>
</comment>
<evidence type="ECO:0000313" key="1">
    <source>
        <dbReference type="EMBL" id="TXC04003.1"/>
    </source>
</evidence>
<sequence length="71" mass="8204">MFIAKQGNMAHIYQRFKDQATRKALCHWTTRTLYLRKKQQDSAVAENLHAATISNETTLTPEKEARAQEGR</sequence>
<dbReference type="Proteomes" id="UP000321331">
    <property type="component" value="Unassembled WGS sequence"/>
</dbReference>